<dbReference type="SUPFAM" id="SSF54523">
    <property type="entry name" value="Pili subunits"/>
    <property type="match status" value="1"/>
</dbReference>
<keyword evidence="2" id="KW-0488">Methylation</keyword>
<dbReference type="GO" id="GO:0016020">
    <property type="term" value="C:membrane"/>
    <property type="evidence" value="ECO:0007669"/>
    <property type="project" value="UniProtKB-SubCell"/>
</dbReference>
<dbReference type="GO" id="GO:0015628">
    <property type="term" value="P:protein secretion by the type II secretion system"/>
    <property type="evidence" value="ECO:0007669"/>
    <property type="project" value="InterPro"/>
</dbReference>
<keyword evidence="5 6" id="KW-0472">Membrane</keyword>
<keyword evidence="3 6" id="KW-0812">Transmembrane</keyword>
<keyword evidence="4 6" id="KW-1133">Transmembrane helix</keyword>
<evidence type="ECO:0000313" key="7">
    <source>
        <dbReference type="EMBL" id="CAA0106320.1"/>
    </source>
</evidence>
<dbReference type="InterPro" id="IPR045584">
    <property type="entry name" value="Pilin-like"/>
</dbReference>
<reference evidence="7 8" key="1">
    <citation type="submission" date="2019-11" db="EMBL/GenBank/DDBJ databases">
        <authorList>
            <person name="Holert J."/>
        </authorList>
    </citation>
    <scope>NUCLEOTIDE SEQUENCE [LARGE SCALE GENOMIC DNA]</scope>
    <source>
        <strain evidence="7">BC5_2</strain>
    </source>
</reference>
<evidence type="ECO:0000256" key="3">
    <source>
        <dbReference type="ARBA" id="ARBA00022692"/>
    </source>
</evidence>
<dbReference type="Pfam" id="PF07963">
    <property type="entry name" value="N_methyl"/>
    <property type="match status" value="1"/>
</dbReference>
<accession>A0A5S9PPQ6</accession>
<dbReference type="Gene3D" id="3.55.40.10">
    <property type="entry name" value="minor pseudopilin epsh domain"/>
    <property type="match status" value="1"/>
</dbReference>
<sequence>MRAADRFKTQQGLTAPKRAAGFTLIEMMAVVVIIGLAAGIAAVSLGTGTRGPEVRNFSRQLYNTINLAFEESVYTNRQFGLRFDITQEEDDTYYVYQWLMYDPDRQRWFLSEIEELKEQKFPRDIELRLEVEGQQVVVGANDKEDIIFYVASKPGQDGAEIHPDIYFFSSGETQNFRISLADEASPDNRYRIIGNLIGQVRMLRPDQTEDEDE</sequence>
<evidence type="ECO:0000256" key="4">
    <source>
        <dbReference type="ARBA" id="ARBA00022989"/>
    </source>
</evidence>
<evidence type="ECO:0000256" key="6">
    <source>
        <dbReference type="SAM" id="Phobius"/>
    </source>
</evidence>
<feature type="transmembrane region" description="Helical" evidence="6">
    <location>
        <begin position="21"/>
        <end position="45"/>
    </location>
</feature>
<dbReference type="EMBL" id="CACSII010000012">
    <property type="protein sequence ID" value="CAA0106320.1"/>
    <property type="molecule type" value="Genomic_DNA"/>
</dbReference>
<dbReference type="InterPro" id="IPR002416">
    <property type="entry name" value="T2SS_protein-GspH"/>
</dbReference>
<dbReference type="PRINTS" id="PR00885">
    <property type="entry name" value="BCTERIALGSPH"/>
</dbReference>
<dbReference type="InterPro" id="IPR012902">
    <property type="entry name" value="N_methyl_site"/>
</dbReference>
<comment type="subcellular location">
    <subcellularLocation>
        <location evidence="1">Membrane</location>
        <topology evidence="1">Single-pass membrane protein</topology>
    </subcellularLocation>
</comment>
<dbReference type="GO" id="GO:0015627">
    <property type="term" value="C:type II protein secretion system complex"/>
    <property type="evidence" value="ECO:0007669"/>
    <property type="project" value="InterPro"/>
</dbReference>
<evidence type="ECO:0000256" key="1">
    <source>
        <dbReference type="ARBA" id="ARBA00004167"/>
    </source>
</evidence>
<organism evidence="7 8">
    <name type="scientific">BD1-7 clade bacterium</name>
    <dbReference type="NCBI Taxonomy" id="2029982"/>
    <lineage>
        <taxon>Bacteria</taxon>
        <taxon>Pseudomonadati</taxon>
        <taxon>Pseudomonadota</taxon>
        <taxon>Gammaproteobacteria</taxon>
        <taxon>Cellvibrionales</taxon>
        <taxon>Spongiibacteraceae</taxon>
        <taxon>BD1-7 clade</taxon>
    </lineage>
</organism>
<name>A0A5S9PPQ6_9GAMM</name>
<proteinExistence type="predicted"/>
<dbReference type="Proteomes" id="UP000434580">
    <property type="component" value="Unassembled WGS sequence"/>
</dbReference>
<gene>
    <name evidence="7" type="primary">epsH</name>
    <name evidence="7" type="ORF">DPBNPPHM_01259</name>
</gene>
<protein>
    <submittedName>
        <fullName evidence="7">Type II secretion system protein H</fullName>
    </submittedName>
</protein>
<dbReference type="NCBIfam" id="TIGR02532">
    <property type="entry name" value="IV_pilin_GFxxxE"/>
    <property type="match status" value="1"/>
</dbReference>
<evidence type="ECO:0000256" key="5">
    <source>
        <dbReference type="ARBA" id="ARBA00023136"/>
    </source>
</evidence>
<dbReference type="PROSITE" id="PS00409">
    <property type="entry name" value="PROKAR_NTER_METHYL"/>
    <property type="match status" value="1"/>
</dbReference>
<dbReference type="AlphaFoldDB" id="A0A5S9PPQ6"/>
<evidence type="ECO:0000313" key="8">
    <source>
        <dbReference type="Proteomes" id="UP000434580"/>
    </source>
</evidence>
<evidence type="ECO:0000256" key="2">
    <source>
        <dbReference type="ARBA" id="ARBA00022481"/>
    </source>
</evidence>
<dbReference type="OrthoDB" id="5730913at2"/>